<organism evidence="1 2">
    <name type="scientific">Quercus suber</name>
    <name type="common">Cork oak</name>
    <dbReference type="NCBI Taxonomy" id="58331"/>
    <lineage>
        <taxon>Eukaryota</taxon>
        <taxon>Viridiplantae</taxon>
        <taxon>Streptophyta</taxon>
        <taxon>Embryophyta</taxon>
        <taxon>Tracheophyta</taxon>
        <taxon>Spermatophyta</taxon>
        <taxon>Magnoliopsida</taxon>
        <taxon>eudicotyledons</taxon>
        <taxon>Gunneridae</taxon>
        <taxon>Pentapetalae</taxon>
        <taxon>rosids</taxon>
        <taxon>fabids</taxon>
        <taxon>Fagales</taxon>
        <taxon>Fagaceae</taxon>
        <taxon>Quercus</taxon>
    </lineage>
</organism>
<dbReference type="AlphaFoldDB" id="A0AAW0JAV8"/>
<keyword evidence="2" id="KW-1185">Reference proteome</keyword>
<proteinExistence type="predicted"/>
<protein>
    <submittedName>
        <fullName evidence="1">Uncharacterized protein</fullName>
    </submittedName>
</protein>
<name>A0AAW0JAV8_QUESU</name>
<accession>A0AAW0JAV8</accession>
<reference evidence="1 2" key="1">
    <citation type="journal article" date="2018" name="Sci. Data">
        <title>The draft genome sequence of cork oak.</title>
        <authorList>
            <person name="Ramos A.M."/>
            <person name="Usie A."/>
            <person name="Barbosa P."/>
            <person name="Barros P.M."/>
            <person name="Capote T."/>
            <person name="Chaves I."/>
            <person name="Simoes F."/>
            <person name="Abreu I."/>
            <person name="Carrasquinho I."/>
            <person name="Faro C."/>
            <person name="Guimaraes J.B."/>
            <person name="Mendonca D."/>
            <person name="Nobrega F."/>
            <person name="Rodrigues L."/>
            <person name="Saibo N.J.M."/>
            <person name="Varela M.C."/>
            <person name="Egas C."/>
            <person name="Matos J."/>
            <person name="Miguel C.M."/>
            <person name="Oliveira M.M."/>
            <person name="Ricardo C.P."/>
            <person name="Goncalves S."/>
        </authorList>
    </citation>
    <scope>NUCLEOTIDE SEQUENCE [LARGE SCALE GENOMIC DNA]</scope>
    <source>
        <strain evidence="2">cv. HL8</strain>
    </source>
</reference>
<dbReference type="Proteomes" id="UP000237347">
    <property type="component" value="Unassembled WGS sequence"/>
</dbReference>
<dbReference type="EMBL" id="PKMF04000623">
    <property type="protein sequence ID" value="KAK7823717.1"/>
    <property type="molecule type" value="Genomic_DNA"/>
</dbReference>
<evidence type="ECO:0000313" key="2">
    <source>
        <dbReference type="Proteomes" id="UP000237347"/>
    </source>
</evidence>
<comment type="caution">
    <text evidence="1">The sequence shown here is derived from an EMBL/GenBank/DDBJ whole genome shotgun (WGS) entry which is preliminary data.</text>
</comment>
<gene>
    <name evidence="1" type="ORF">CFP56_035114</name>
</gene>
<evidence type="ECO:0000313" key="1">
    <source>
        <dbReference type="EMBL" id="KAK7823717.1"/>
    </source>
</evidence>
<sequence length="121" mass="13157">MRDNKSLGSFCLDTKTGASTITQSDEECHLDTLSCNSQSIVNLANSRMVVFNGIGRSFSLFYGTSKANFKSFANIAYALVTLSVFMSSRFLCKEKPVKPMVPGGCHLLVSIVVYAISQALE</sequence>